<keyword evidence="1" id="KW-0812">Transmembrane</keyword>
<protein>
    <submittedName>
        <fullName evidence="2">Cell envelope integrity protein CreD</fullName>
    </submittedName>
</protein>
<dbReference type="RefSeq" id="WP_126522270.1">
    <property type="nucleotide sequence ID" value="NZ_RXNU01000014.1"/>
</dbReference>
<feature type="transmembrane region" description="Helical" evidence="1">
    <location>
        <begin position="12"/>
        <end position="34"/>
    </location>
</feature>
<organism evidence="2 3">
    <name type="scientific">Shewanella canadensis</name>
    <dbReference type="NCBI Taxonomy" id="271096"/>
    <lineage>
        <taxon>Bacteria</taxon>
        <taxon>Pseudomonadati</taxon>
        <taxon>Pseudomonadota</taxon>
        <taxon>Gammaproteobacteria</taxon>
        <taxon>Alteromonadales</taxon>
        <taxon>Shewanellaceae</taxon>
        <taxon>Shewanella</taxon>
    </lineage>
</organism>
<dbReference type="PANTHER" id="PTHR30092">
    <property type="entry name" value="INNER MEMBRANE PROTEIN CRED"/>
    <property type="match status" value="1"/>
</dbReference>
<feature type="transmembrane region" description="Helical" evidence="1">
    <location>
        <begin position="347"/>
        <end position="367"/>
    </location>
</feature>
<dbReference type="EMBL" id="RXNU01000014">
    <property type="protein sequence ID" value="RTR37167.1"/>
    <property type="molecule type" value="Genomic_DNA"/>
</dbReference>
<dbReference type="OrthoDB" id="9791851at2"/>
<name>A0A3S0ILV4_9GAMM</name>
<feature type="transmembrane region" description="Helical" evidence="1">
    <location>
        <begin position="426"/>
        <end position="444"/>
    </location>
</feature>
<dbReference type="Proteomes" id="UP000267448">
    <property type="component" value="Unassembled WGS sequence"/>
</dbReference>
<comment type="caution">
    <text evidence="2">The sequence shown here is derived from an EMBL/GenBank/DDBJ whole genome shotgun (WGS) entry which is preliminary data.</text>
</comment>
<evidence type="ECO:0000256" key="1">
    <source>
        <dbReference type="SAM" id="Phobius"/>
    </source>
</evidence>
<evidence type="ECO:0000313" key="2">
    <source>
        <dbReference type="EMBL" id="RTR37167.1"/>
    </source>
</evidence>
<feature type="transmembrane region" description="Helical" evidence="1">
    <location>
        <begin position="322"/>
        <end position="340"/>
    </location>
</feature>
<keyword evidence="1" id="KW-0472">Membrane</keyword>
<dbReference type="InterPro" id="IPR010364">
    <property type="entry name" value="Uncharacterised_IM_CreD"/>
</dbReference>
<feature type="transmembrane region" description="Helical" evidence="1">
    <location>
        <begin position="373"/>
        <end position="392"/>
    </location>
</feature>
<reference evidence="2 3" key="1">
    <citation type="submission" date="2018-12" db="EMBL/GenBank/DDBJ databases">
        <authorList>
            <person name="Yu L."/>
        </authorList>
    </citation>
    <scope>NUCLEOTIDE SEQUENCE [LARGE SCALE GENOMIC DNA]</scope>
    <source>
        <strain evidence="2 3">HAW-EB2</strain>
    </source>
</reference>
<dbReference type="PIRSF" id="PIRSF004548">
    <property type="entry name" value="CreD"/>
    <property type="match status" value="1"/>
</dbReference>
<accession>A0A3S0ILV4</accession>
<dbReference type="NCBIfam" id="NF008712">
    <property type="entry name" value="PRK11715.1-1"/>
    <property type="match status" value="1"/>
</dbReference>
<evidence type="ECO:0000313" key="3">
    <source>
        <dbReference type="Proteomes" id="UP000267448"/>
    </source>
</evidence>
<gene>
    <name evidence="2" type="primary">creD</name>
    <name evidence="2" type="ORF">EKG38_19725</name>
</gene>
<feature type="transmembrane region" description="Helical" evidence="1">
    <location>
        <begin position="404"/>
        <end position="420"/>
    </location>
</feature>
<dbReference type="AlphaFoldDB" id="A0A3S0ILV4"/>
<keyword evidence="1" id="KW-1133">Transmembrane helix</keyword>
<keyword evidence="3" id="KW-1185">Reference proteome</keyword>
<dbReference type="GO" id="GO:0005886">
    <property type="term" value="C:plasma membrane"/>
    <property type="evidence" value="ECO:0007669"/>
    <property type="project" value="TreeGrafter"/>
</dbReference>
<sequence length="454" mass="50180">MLNFFTTATTNLTHKIIVLVGMSLLSSIPLGLVMNMTSDREYLYHDVVNEIGRSWGEQQRIAGPALVLPYSYEVVQEKIDDEGYTVKIKSSFQDELVILPKVLDLDMDLAHDFRSRGIYQSLVYSTTVSGRAKFVIPEIKIPNLISLEAESARLVFGISANQAIEKIESFEVTSSKTASSNINTVGDIMPGTGLPQQPGLERGFHLPIDLGLDLNLNQTQFNVDFAIQLRGSQAISALPLGEQTNISISSDWPHPSFNGLLPTSREITDTGFKASWQISHLTRNYPQVFTKQLEINLTEVEASTALFEPVTHYGKVERSVKYGMLFIALTFIVLLIFELSQQSSLSLVQYLLVGCAVTLFYLLLLSLSEHLAFAQAYMIAASIPVLSISPYVASATASMRKGGIIAAMLVCLYAVLYSILRLEDFALLMGTGLLLIALLVLMFITRHKSLHCEI</sequence>
<proteinExistence type="predicted"/>
<dbReference type="Pfam" id="PF06123">
    <property type="entry name" value="CreD"/>
    <property type="match status" value="1"/>
</dbReference>
<dbReference type="PANTHER" id="PTHR30092:SF0">
    <property type="entry name" value="INNER MEMBRANE PROTEIN CRED"/>
    <property type="match status" value="1"/>
</dbReference>